<name>A0A543BLG0_9MICO</name>
<evidence type="ECO:0000313" key="2">
    <source>
        <dbReference type="Proteomes" id="UP000317209"/>
    </source>
</evidence>
<dbReference type="Gene3D" id="2.40.30.10">
    <property type="entry name" value="Translation factors"/>
    <property type="match status" value="1"/>
</dbReference>
<gene>
    <name evidence="1" type="ORF">FB560_1292</name>
</gene>
<sequence>MPTFPALVGTLAQTLSGYSAHVLDIAAPAPGFLDIEFRASPPTGGWQPGHEIQIMVTSTQARRYTAYRVTGHDRLGILVALDADGPGTAWVRRLRRGEDVTLVATKHRPLRLPPAPRLILGDGSALGTIDAYARAVPSSIVALETAPSSVAALRERWPQFQLLPGRTEPGTAIQAWLEEAVADGRLNGIHGALLLGHAGSLQQQRRMLVGHGLLDRRAVTTKPYWATGRAGL</sequence>
<dbReference type="SUPFAM" id="SSF63380">
    <property type="entry name" value="Riboflavin synthase domain-like"/>
    <property type="match status" value="1"/>
</dbReference>
<keyword evidence="2" id="KW-1185">Reference proteome</keyword>
<dbReference type="OrthoDB" id="3745257at2"/>
<accession>A0A543BLG0</accession>
<dbReference type="RefSeq" id="WP_141871592.1">
    <property type="nucleotide sequence ID" value="NZ_VFOX01000001.1"/>
</dbReference>
<dbReference type="EMBL" id="VFOX01000001">
    <property type="protein sequence ID" value="TQL85661.1"/>
    <property type="molecule type" value="Genomic_DNA"/>
</dbReference>
<organism evidence="1 2">
    <name type="scientific">Microbacterium saperdae</name>
    <dbReference type="NCBI Taxonomy" id="69368"/>
    <lineage>
        <taxon>Bacteria</taxon>
        <taxon>Bacillati</taxon>
        <taxon>Actinomycetota</taxon>
        <taxon>Actinomycetes</taxon>
        <taxon>Micrococcales</taxon>
        <taxon>Microbacteriaceae</taxon>
        <taxon>Microbacterium</taxon>
    </lineage>
</organism>
<dbReference type="InterPro" id="IPR017938">
    <property type="entry name" value="Riboflavin_synthase-like_b-brl"/>
</dbReference>
<proteinExistence type="predicted"/>
<dbReference type="Gene3D" id="3.40.50.80">
    <property type="entry name" value="Nucleotide-binding domain of ferredoxin-NADP reductase (FNR) module"/>
    <property type="match status" value="1"/>
</dbReference>
<reference evidence="1 2" key="1">
    <citation type="submission" date="2019-06" db="EMBL/GenBank/DDBJ databases">
        <title>Sequencing the genomes of 1000 actinobacteria strains.</title>
        <authorList>
            <person name="Klenk H.-P."/>
        </authorList>
    </citation>
    <scope>NUCLEOTIDE SEQUENCE [LARGE SCALE GENOMIC DNA]</scope>
    <source>
        <strain evidence="1 2">DSM 20169</strain>
    </source>
</reference>
<protein>
    <recommendedName>
        <fullName evidence="3">NADPH-dependent ferric siderophore reductase</fullName>
    </recommendedName>
</protein>
<dbReference type="Proteomes" id="UP000317209">
    <property type="component" value="Unassembled WGS sequence"/>
</dbReference>
<dbReference type="InterPro" id="IPR039261">
    <property type="entry name" value="FNR_nucleotide-bd"/>
</dbReference>
<evidence type="ECO:0000313" key="1">
    <source>
        <dbReference type="EMBL" id="TQL85661.1"/>
    </source>
</evidence>
<comment type="caution">
    <text evidence="1">The sequence shown here is derived from an EMBL/GenBank/DDBJ whole genome shotgun (WGS) entry which is preliminary data.</text>
</comment>
<evidence type="ECO:0008006" key="3">
    <source>
        <dbReference type="Google" id="ProtNLM"/>
    </source>
</evidence>
<dbReference type="AlphaFoldDB" id="A0A543BLG0"/>